<organism evidence="4 5">
    <name type="scientific">Paucimonas lemoignei</name>
    <name type="common">Pseudomonas lemoignei</name>
    <dbReference type="NCBI Taxonomy" id="29443"/>
    <lineage>
        <taxon>Bacteria</taxon>
        <taxon>Pseudomonadati</taxon>
        <taxon>Pseudomonadota</taxon>
        <taxon>Betaproteobacteria</taxon>
        <taxon>Burkholderiales</taxon>
        <taxon>Burkholderiaceae</taxon>
        <taxon>Paucimonas</taxon>
    </lineage>
</organism>
<dbReference type="InterPro" id="IPR043128">
    <property type="entry name" value="Rev_trsase/Diguanyl_cyclase"/>
</dbReference>
<dbReference type="EMBL" id="SLZQ01000018">
    <property type="protein sequence ID" value="TCS33076.1"/>
    <property type="molecule type" value="Genomic_DNA"/>
</dbReference>
<dbReference type="CDD" id="cd00130">
    <property type="entry name" value="PAS"/>
    <property type="match status" value="1"/>
</dbReference>
<dbReference type="SUPFAM" id="SSF55785">
    <property type="entry name" value="PYP-like sensor domain (PAS domain)"/>
    <property type="match status" value="1"/>
</dbReference>
<protein>
    <submittedName>
        <fullName evidence="4">PAS domain S-box-containing protein/diguanylate cyclase (GGDEF)-like protein</fullName>
    </submittedName>
</protein>
<dbReference type="SMART" id="SM00267">
    <property type="entry name" value="GGDEF"/>
    <property type="match status" value="1"/>
</dbReference>
<sequence>MQTEPSFSRPKSQPLAEETLTKALKRIANAVFITDKAGHIVWVNDAFSRLSGYTEAEVIGSSPTILNSGKQSHMFYSDLWHTILLGKTWRGIVVDRRKDGMLYTADEIITPLVDDEGNITHFIAIQHDITPRSQEHERESFLAYHDVLTGLSNREYFLSKQQQAMYQASRNHQMVGLLFLDLDRFKLINDTLGHTVGDALLVAVAERLRSAVRKDDVVARFGGDEFAILVSEIHDIQVVLTLARKLLEVLSHQFVLGGHTIHTYASIGIAIYPNGSDDPEALLAQADQAMYQAKKDGGNRFQLYAPVASEMH</sequence>
<dbReference type="SUPFAM" id="SSF55073">
    <property type="entry name" value="Nucleotide cyclase"/>
    <property type="match status" value="1"/>
</dbReference>
<proteinExistence type="predicted"/>
<accession>A0A4V2UI54</accession>
<comment type="caution">
    <text evidence="4">The sequence shown here is derived from an EMBL/GenBank/DDBJ whole genome shotgun (WGS) entry which is preliminary data.</text>
</comment>
<feature type="domain" description="GGDEF" evidence="3">
    <location>
        <begin position="173"/>
        <end position="306"/>
    </location>
</feature>
<evidence type="ECO:0000259" key="3">
    <source>
        <dbReference type="PROSITE" id="PS50887"/>
    </source>
</evidence>
<dbReference type="InterPro" id="IPR000160">
    <property type="entry name" value="GGDEF_dom"/>
</dbReference>
<dbReference type="SMART" id="SM00086">
    <property type="entry name" value="PAC"/>
    <property type="match status" value="1"/>
</dbReference>
<dbReference type="Gene3D" id="3.30.70.270">
    <property type="match status" value="1"/>
</dbReference>
<dbReference type="NCBIfam" id="TIGR00229">
    <property type="entry name" value="sensory_box"/>
    <property type="match status" value="1"/>
</dbReference>
<dbReference type="CDD" id="cd01949">
    <property type="entry name" value="GGDEF"/>
    <property type="match status" value="1"/>
</dbReference>
<dbReference type="InterPro" id="IPR000014">
    <property type="entry name" value="PAS"/>
</dbReference>
<dbReference type="InterPro" id="IPR029787">
    <property type="entry name" value="Nucleotide_cyclase"/>
</dbReference>
<dbReference type="PROSITE" id="PS50113">
    <property type="entry name" value="PAC"/>
    <property type="match status" value="1"/>
</dbReference>
<dbReference type="Gene3D" id="3.30.450.20">
    <property type="entry name" value="PAS domain"/>
    <property type="match status" value="1"/>
</dbReference>
<dbReference type="InterPro" id="IPR013767">
    <property type="entry name" value="PAS_fold"/>
</dbReference>
<feature type="domain" description="PAS" evidence="1">
    <location>
        <begin position="16"/>
        <end position="62"/>
    </location>
</feature>
<dbReference type="PANTHER" id="PTHR46663:SF3">
    <property type="entry name" value="SLL0267 PROTEIN"/>
    <property type="match status" value="1"/>
</dbReference>
<dbReference type="RefSeq" id="WP_132260289.1">
    <property type="nucleotide sequence ID" value="NZ_SLZQ01000018.1"/>
</dbReference>
<dbReference type="OrthoDB" id="9813903at2"/>
<dbReference type="InterPro" id="IPR052163">
    <property type="entry name" value="DGC-Regulatory_Protein"/>
</dbReference>
<feature type="domain" description="PAC" evidence="2">
    <location>
        <begin position="87"/>
        <end position="141"/>
    </location>
</feature>
<dbReference type="Proteomes" id="UP000295382">
    <property type="component" value="Unassembled WGS sequence"/>
</dbReference>
<evidence type="ECO:0000259" key="2">
    <source>
        <dbReference type="PROSITE" id="PS50113"/>
    </source>
</evidence>
<dbReference type="PROSITE" id="PS50112">
    <property type="entry name" value="PAS"/>
    <property type="match status" value="1"/>
</dbReference>
<dbReference type="SMART" id="SM00091">
    <property type="entry name" value="PAS"/>
    <property type="match status" value="1"/>
</dbReference>
<dbReference type="FunFam" id="3.30.70.270:FF:000001">
    <property type="entry name" value="Diguanylate cyclase domain protein"/>
    <property type="match status" value="1"/>
</dbReference>
<dbReference type="GO" id="GO:0003824">
    <property type="term" value="F:catalytic activity"/>
    <property type="evidence" value="ECO:0007669"/>
    <property type="project" value="UniProtKB-ARBA"/>
</dbReference>
<dbReference type="InterPro" id="IPR035965">
    <property type="entry name" value="PAS-like_dom_sf"/>
</dbReference>
<dbReference type="InterPro" id="IPR000700">
    <property type="entry name" value="PAS-assoc_C"/>
</dbReference>
<dbReference type="NCBIfam" id="TIGR00254">
    <property type="entry name" value="GGDEF"/>
    <property type="match status" value="1"/>
</dbReference>
<dbReference type="AlphaFoldDB" id="A0A4V2UI54"/>
<reference evidence="4 5" key="1">
    <citation type="submission" date="2019-03" db="EMBL/GenBank/DDBJ databases">
        <title>Genomic Encyclopedia of Type Strains, Phase IV (KMG-IV): sequencing the most valuable type-strain genomes for metagenomic binning, comparative biology and taxonomic classification.</title>
        <authorList>
            <person name="Goeker M."/>
        </authorList>
    </citation>
    <scope>NUCLEOTIDE SEQUENCE [LARGE SCALE GENOMIC DNA]</scope>
    <source>
        <strain evidence="4 5">DSM 7445</strain>
    </source>
</reference>
<dbReference type="PROSITE" id="PS50887">
    <property type="entry name" value="GGDEF"/>
    <property type="match status" value="1"/>
</dbReference>
<keyword evidence="5" id="KW-1185">Reference proteome</keyword>
<dbReference type="Pfam" id="PF00990">
    <property type="entry name" value="GGDEF"/>
    <property type="match status" value="1"/>
</dbReference>
<gene>
    <name evidence="4" type="ORF">EDC30_11817</name>
</gene>
<dbReference type="PANTHER" id="PTHR46663">
    <property type="entry name" value="DIGUANYLATE CYCLASE DGCT-RELATED"/>
    <property type="match status" value="1"/>
</dbReference>
<dbReference type="Pfam" id="PF00989">
    <property type="entry name" value="PAS"/>
    <property type="match status" value="1"/>
</dbReference>
<evidence type="ECO:0000313" key="4">
    <source>
        <dbReference type="EMBL" id="TCS33076.1"/>
    </source>
</evidence>
<evidence type="ECO:0000313" key="5">
    <source>
        <dbReference type="Proteomes" id="UP000295382"/>
    </source>
</evidence>
<dbReference type="InterPro" id="IPR001610">
    <property type="entry name" value="PAC"/>
</dbReference>
<name>A0A4V2UI54_PAULE</name>
<evidence type="ECO:0000259" key="1">
    <source>
        <dbReference type="PROSITE" id="PS50112"/>
    </source>
</evidence>